<dbReference type="InterPro" id="IPR006336">
    <property type="entry name" value="GCS2"/>
</dbReference>
<accession>A0A8T8I236</accession>
<dbReference type="PANTHER" id="PTHR36510">
    <property type="entry name" value="GLUTAMATE--CYSTEINE LIGASE 2-RELATED"/>
    <property type="match status" value="1"/>
</dbReference>
<name>A0A8T8I236_9PSEU</name>
<dbReference type="Pfam" id="PF04107">
    <property type="entry name" value="GCS2"/>
    <property type="match status" value="1"/>
</dbReference>
<dbReference type="Proteomes" id="UP000671828">
    <property type="component" value="Chromosome"/>
</dbReference>
<feature type="region of interest" description="Disordered" evidence="6">
    <location>
        <begin position="297"/>
        <end position="317"/>
    </location>
</feature>
<evidence type="ECO:0000256" key="6">
    <source>
        <dbReference type="SAM" id="MobiDB-lite"/>
    </source>
</evidence>
<dbReference type="EMBL" id="CP072788">
    <property type="protein sequence ID" value="QTR04044.1"/>
    <property type="molecule type" value="Genomic_DNA"/>
</dbReference>
<dbReference type="EC" id="6.3.2.2" evidence="5"/>
<evidence type="ECO:0000256" key="3">
    <source>
        <dbReference type="ARBA" id="ARBA00022840"/>
    </source>
</evidence>
<evidence type="ECO:0000313" key="7">
    <source>
        <dbReference type="EMBL" id="QTR04044.1"/>
    </source>
</evidence>
<comment type="function">
    <text evidence="5">ATP-dependent carboxylate-amine ligase which exhibits weak glutamate--cysteine ligase activity.</text>
</comment>
<evidence type="ECO:0000256" key="2">
    <source>
        <dbReference type="ARBA" id="ARBA00022741"/>
    </source>
</evidence>
<dbReference type="NCBIfam" id="TIGR02050">
    <property type="entry name" value="gshA_cyan_rel"/>
    <property type="match status" value="1"/>
</dbReference>
<evidence type="ECO:0000256" key="4">
    <source>
        <dbReference type="ARBA" id="ARBA00048819"/>
    </source>
</evidence>
<sequence>MLPDGTGVTIGVEEEFLLVSRESLLPVDGAAAVLAGVAPTELAGGSHASRELWDTEVETSTGVCSDLAQVRDQLARNRAALRRSARAHGLELVPAGHPLFGAETAPPRRDGHYRWMSDTYAGALADQEICGCHVHVGLGDRDTGVAVLNHLAPWLPTLLALTANSPFRRGRDTGFHSWRMMVLTRVPASGIPPWFGSAAEYDADLARLRECGLLPPDHGGSRLARLSNHLPTIEVRVADTVATTDEAVLYAALVRALVRTALGELDAGREGRRSSDTVLGDALWAAARHGLDGSAVDPWSGTRASPHAMASRRYRHTEDALTTTGDLDEVRTLLRTLLTRGNGAMRQRLAAARHGVPGALDMLARDTGAEHLHRSESHHLR</sequence>
<evidence type="ECO:0000256" key="5">
    <source>
        <dbReference type="HAMAP-Rule" id="MF_01609"/>
    </source>
</evidence>
<dbReference type="SUPFAM" id="SSF55931">
    <property type="entry name" value="Glutamine synthetase/guanido kinase"/>
    <property type="match status" value="1"/>
</dbReference>
<dbReference type="InterPro" id="IPR050141">
    <property type="entry name" value="GCL_type2/YbdK_subfam"/>
</dbReference>
<keyword evidence="2 5" id="KW-0547">Nucleotide-binding</keyword>
<dbReference type="PANTHER" id="PTHR36510:SF1">
    <property type="entry name" value="GLUTAMATE--CYSTEINE LIGASE 2-RELATED"/>
    <property type="match status" value="1"/>
</dbReference>
<organism evidence="7 8">
    <name type="scientific">Saccharothrix algeriensis</name>
    <dbReference type="NCBI Taxonomy" id="173560"/>
    <lineage>
        <taxon>Bacteria</taxon>
        <taxon>Bacillati</taxon>
        <taxon>Actinomycetota</taxon>
        <taxon>Actinomycetes</taxon>
        <taxon>Pseudonocardiales</taxon>
        <taxon>Pseudonocardiaceae</taxon>
        <taxon>Saccharothrix</taxon>
    </lineage>
</organism>
<evidence type="ECO:0000256" key="1">
    <source>
        <dbReference type="ARBA" id="ARBA00022598"/>
    </source>
</evidence>
<keyword evidence="1 5" id="KW-0436">Ligase</keyword>
<dbReference type="InterPro" id="IPR014746">
    <property type="entry name" value="Gln_synth/guanido_kin_cat_dom"/>
</dbReference>
<dbReference type="AlphaFoldDB" id="A0A8T8I236"/>
<dbReference type="Gene3D" id="3.30.590.20">
    <property type="match status" value="1"/>
</dbReference>
<dbReference type="GO" id="GO:0004357">
    <property type="term" value="F:glutamate-cysteine ligase activity"/>
    <property type="evidence" value="ECO:0007669"/>
    <property type="project" value="UniProtKB-EC"/>
</dbReference>
<dbReference type="InterPro" id="IPR011793">
    <property type="entry name" value="YbdK"/>
</dbReference>
<dbReference type="GO" id="GO:0042398">
    <property type="term" value="P:modified amino acid biosynthetic process"/>
    <property type="evidence" value="ECO:0007669"/>
    <property type="project" value="InterPro"/>
</dbReference>
<dbReference type="HAMAP" id="MF_01609">
    <property type="entry name" value="Glu_cys_ligase_2"/>
    <property type="match status" value="1"/>
</dbReference>
<gene>
    <name evidence="7" type="ORF">J7S33_03350</name>
</gene>
<proteinExistence type="inferred from homology"/>
<protein>
    <recommendedName>
        <fullName evidence="5">Putative glutamate--cysteine ligase 2</fullName>
        <ecNumber evidence="5">6.3.2.2</ecNumber>
    </recommendedName>
    <alternativeName>
        <fullName evidence="5">Gamma-glutamylcysteine synthetase 2</fullName>
        <shortName evidence="5">GCS 2</shortName>
        <shortName evidence="5">Gamma-GCS 2</shortName>
    </alternativeName>
</protein>
<reference evidence="7" key="1">
    <citation type="submission" date="2021-04" db="EMBL/GenBank/DDBJ databases">
        <title>Saccharothrix algeriensis WGS.</title>
        <authorList>
            <person name="Stuskova K."/>
            <person name="Hakalova E."/>
            <person name="Tebbal A.B."/>
            <person name="Eichmeier A."/>
        </authorList>
    </citation>
    <scope>NUCLEOTIDE SEQUENCE</scope>
    <source>
        <strain evidence="7">NRRL B-24137</strain>
    </source>
</reference>
<dbReference type="GO" id="GO:0005524">
    <property type="term" value="F:ATP binding"/>
    <property type="evidence" value="ECO:0007669"/>
    <property type="project" value="UniProtKB-KW"/>
</dbReference>
<comment type="catalytic activity">
    <reaction evidence="4 5">
        <text>L-cysteine + L-glutamate + ATP = gamma-L-glutamyl-L-cysteine + ADP + phosphate + H(+)</text>
        <dbReference type="Rhea" id="RHEA:13285"/>
        <dbReference type="ChEBI" id="CHEBI:15378"/>
        <dbReference type="ChEBI" id="CHEBI:29985"/>
        <dbReference type="ChEBI" id="CHEBI:30616"/>
        <dbReference type="ChEBI" id="CHEBI:35235"/>
        <dbReference type="ChEBI" id="CHEBI:43474"/>
        <dbReference type="ChEBI" id="CHEBI:58173"/>
        <dbReference type="ChEBI" id="CHEBI:456216"/>
        <dbReference type="EC" id="6.3.2.2"/>
    </reaction>
</comment>
<keyword evidence="3 5" id="KW-0067">ATP-binding</keyword>
<evidence type="ECO:0000313" key="8">
    <source>
        <dbReference type="Proteomes" id="UP000671828"/>
    </source>
</evidence>
<comment type="similarity">
    <text evidence="5">Belongs to the glutamate--cysteine ligase type 2 family. YbdK subfamily.</text>
</comment>